<evidence type="ECO:0000313" key="13">
    <source>
        <dbReference type="EMBL" id="MDZ5598441.1"/>
    </source>
</evidence>
<evidence type="ECO:0000256" key="11">
    <source>
        <dbReference type="SAM" id="Phobius"/>
    </source>
</evidence>
<keyword evidence="2" id="KW-0645">Protease</keyword>
<accession>A0AAP6M9S9</accession>
<keyword evidence="3 11" id="KW-0812">Transmembrane</keyword>
<dbReference type="AlphaFoldDB" id="A0AAP6M9S9"/>
<dbReference type="Pfam" id="PF10502">
    <property type="entry name" value="Peptidase_S26"/>
    <property type="match status" value="1"/>
</dbReference>
<evidence type="ECO:0000256" key="10">
    <source>
        <dbReference type="NCBIfam" id="TIGR02228"/>
    </source>
</evidence>
<evidence type="ECO:0000256" key="7">
    <source>
        <dbReference type="ARBA" id="ARBA00022989"/>
    </source>
</evidence>
<reference evidence="13" key="1">
    <citation type="submission" date="2023-12" db="EMBL/GenBank/DDBJ databases">
        <title>Molecular genomic analyses of Enterococcus cecorum from sepsis oubreaks in broilers.</title>
        <authorList>
            <person name="Rhoads D."/>
            <person name="Alrubaye A."/>
        </authorList>
    </citation>
    <scope>NUCLEOTIDE SEQUENCE</scope>
    <source>
        <strain evidence="13">1755</strain>
    </source>
</reference>
<dbReference type="GO" id="GO:0009003">
    <property type="term" value="F:signal peptidase activity"/>
    <property type="evidence" value="ECO:0007669"/>
    <property type="project" value="UniProtKB-EC"/>
</dbReference>
<evidence type="ECO:0000256" key="2">
    <source>
        <dbReference type="ARBA" id="ARBA00022670"/>
    </source>
</evidence>
<keyword evidence="4 13" id="KW-0378">Hydrolase</keyword>
<dbReference type="Proteomes" id="UP001290582">
    <property type="component" value="Unassembled WGS sequence"/>
</dbReference>
<dbReference type="CDD" id="cd06530">
    <property type="entry name" value="S26_SPase_I"/>
    <property type="match status" value="1"/>
</dbReference>
<dbReference type="GO" id="GO:0016020">
    <property type="term" value="C:membrane"/>
    <property type="evidence" value="ECO:0007669"/>
    <property type="project" value="UniProtKB-UniRule"/>
</dbReference>
<dbReference type="InterPro" id="IPR001733">
    <property type="entry name" value="Peptidase_S26B"/>
</dbReference>
<dbReference type="InterPro" id="IPR036286">
    <property type="entry name" value="LexA/Signal_pep-like_sf"/>
</dbReference>
<comment type="function">
    <text evidence="9">Catalytic component of the signal peptidase complex (SPC) which catalyzes the cleavage of N-terminal signal sequences from nascent proteins as they are translocated into the lumen of the endoplasmic reticulum. Specifically cleaves N-terminal signal peptides that contain a hydrophobic alpha-helix (h-region) shorter than 18-20 amino acids.</text>
</comment>
<feature type="transmembrane region" description="Helical" evidence="11">
    <location>
        <begin position="138"/>
        <end position="157"/>
    </location>
</feature>
<evidence type="ECO:0000259" key="12">
    <source>
        <dbReference type="Pfam" id="PF10502"/>
    </source>
</evidence>
<keyword evidence="8 11" id="KW-0472">Membrane</keyword>
<keyword evidence="6" id="KW-0735">Signal-anchor</keyword>
<dbReference type="Gene3D" id="2.10.109.10">
    <property type="entry name" value="Umud Fragment, subunit A"/>
    <property type="match status" value="1"/>
</dbReference>
<keyword evidence="7 11" id="KW-1133">Transmembrane helix</keyword>
<sequence>MDKLRIVMNAILTIVVIFVCSLAALNFFSAPDRPGLFGYKGYTVISGSMKPTLEVGDYIVIKEIPFEKVQKGDIISFYQEHTLVTHRVIERNRDYLQTRGDQNNVNDLIAVTKANYLGKYQFRIKQLGRFLLWLQDPLVYSLIMAAIALRIAVLLLFKK</sequence>
<protein>
    <recommendedName>
        <fullName evidence="10">Signal peptidase I</fullName>
        <ecNumber evidence="10">3.4.21.89</ecNumber>
    </recommendedName>
</protein>
<evidence type="ECO:0000256" key="6">
    <source>
        <dbReference type="ARBA" id="ARBA00022968"/>
    </source>
</evidence>
<dbReference type="RefSeq" id="WP_047241645.1">
    <property type="nucleotide sequence ID" value="NZ_CP010059.1"/>
</dbReference>
<dbReference type="EMBL" id="JAXOGL010000016">
    <property type="protein sequence ID" value="MDZ5598441.1"/>
    <property type="molecule type" value="Genomic_DNA"/>
</dbReference>
<dbReference type="EC" id="3.4.21.89" evidence="10"/>
<gene>
    <name evidence="13" type="ORF">U1294_09445</name>
</gene>
<keyword evidence="5" id="KW-0256">Endoplasmic reticulum</keyword>
<dbReference type="InterPro" id="IPR019533">
    <property type="entry name" value="Peptidase_S26"/>
</dbReference>
<dbReference type="GO" id="GO:0004252">
    <property type="term" value="F:serine-type endopeptidase activity"/>
    <property type="evidence" value="ECO:0007669"/>
    <property type="project" value="UniProtKB-UniRule"/>
</dbReference>
<evidence type="ECO:0000256" key="3">
    <source>
        <dbReference type="ARBA" id="ARBA00022692"/>
    </source>
</evidence>
<dbReference type="InterPro" id="IPR019756">
    <property type="entry name" value="Pept_S26A_signal_pept_1_Ser-AS"/>
</dbReference>
<comment type="subcellular location">
    <subcellularLocation>
        <location evidence="1">Endoplasmic reticulum membrane</location>
        <topology evidence="1">Single-pass type II membrane protein</topology>
    </subcellularLocation>
</comment>
<dbReference type="SUPFAM" id="SSF51306">
    <property type="entry name" value="LexA/Signal peptidase"/>
    <property type="match status" value="1"/>
</dbReference>
<evidence type="ECO:0000256" key="5">
    <source>
        <dbReference type="ARBA" id="ARBA00022824"/>
    </source>
</evidence>
<name>A0AAP6M9S9_9ENTE</name>
<evidence type="ECO:0000256" key="1">
    <source>
        <dbReference type="ARBA" id="ARBA00004648"/>
    </source>
</evidence>
<feature type="domain" description="Peptidase S26" evidence="12">
    <location>
        <begin position="37"/>
        <end position="104"/>
    </location>
</feature>
<comment type="caution">
    <text evidence="13">The sequence shown here is derived from an EMBL/GenBank/DDBJ whole genome shotgun (WGS) entry which is preliminary data.</text>
</comment>
<evidence type="ECO:0000256" key="9">
    <source>
        <dbReference type="ARBA" id="ARBA00045533"/>
    </source>
</evidence>
<proteinExistence type="predicted"/>
<dbReference type="GO" id="GO:0006465">
    <property type="term" value="P:signal peptide processing"/>
    <property type="evidence" value="ECO:0007669"/>
    <property type="project" value="UniProtKB-UniRule"/>
</dbReference>
<evidence type="ECO:0000256" key="4">
    <source>
        <dbReference type="ARBA" id="ARBA00022801"/>
    </source>
</evidence>
<evidence type="ECO:0000256" key="8">
    <source>
        <dbReference type="ARBA" id="ARBA00023136"/>
    </source>
</evidence>
<feature type="transmembrane region" description="Helical" evidence="11">
    <location>
        <begin position="7"/>
        <end position="28"/>
    </location>
</feature>
<evidence type="ECO:0000313" key="14">
    <source>
        <dbReference type="Proteomes" id="UP001290582"/>
    </source>
</evidence>
<dbReference type="NCBIfam" id="TIGR02228">
    <property type="entry name" value="sigpep_I_arch"/>
    <property type="match status" value="1"/>
</dbReference>
<dbReference type="PROSITE" id="PS00501">
    <property type="entry name" value="SPASE_I_1"/>
    <property type="match status" value="1"/>
</dbReference>
<organism evidence="13 14">
    <name type="scientific">Enterococcus cecorum</name>
    <dbReference type="NCBI Taxonomy" id="44008"/>
    <lineage>
        <taxon>Bacteria</taxon>
        <taxon>Bacillati</taxon>
        <taxon>Bacillota</taxon>
        <taxon>Bacilli</taxon>
        <taxon>Lactobacillales</taxon>
        <taxon>Enterococcaceae</taxon>
        <taxon>Enterococcus</taxon>
    </lineage>
</organism>